<gene>
    <name evidence="2" type="ORF">MiSe_02380</name>
</gene>
<organism evidence="2 3">
    <name type="scientific">Microseira wollei NIES-4236</name>
    <dbReference type="NCBI Taxonomy" id="2530354"/>
    <lineage>
        <taxon>Bacteria</taxon>
        <taxon>Bacillati</taxon>
        <taxon>Cyanobacteriota</taxon>
        <taxon>Cyanophyceae</taxon>
        <taxon>Oscillatoriophycideae</taxon>
        <taxon>Aerosakkonematales</taxon>
        <taxon>Aerosakkonemataceae</taxon>
        <taxon>Microseira</taxon>
    </lineage>
</organism>
<feature type="domain" description="GPI inositol-deacylase PGAP1-like alpha/beta" evidence="1">
    <location>
        <begin position="134"/>
        <end position="224"/>
    </location>
</feature>
<dbReference type="Gene3D" id="3.40.50.1820">
    <property type="entry name" value="alpha/beta hydrolase"/>
    <property type="match status" value="1"/>
</dbReference>
<dbReference type="GO" id="GO:0016788">
    <property type="term" value="F:hydrolase activity, acting on ester bonds"/>
    <property type="evidence" value="ECO:0007669"/>
    <property type="project" value="InterPro"/>
</dbReference>
<evidence type="ECO:0000313" key="3">
    <source>
        <dbReference type="Proteomes" id="UP001050975"/>
    </source>
</evidence>
<sequence length="283" mass="32009">MSNTSNSVQTREALPLILVRGFGGTDVVDEQKNAYQGFNDGTVYPLKKGKNYIYEGLILRLMKSNWKYQDATNVVNYSNKETAHLRENLPPGLEALDQAGFFSKSKVVIDPAMALSLINSNNDPRQTIWVFRYYDLSDRAFKQYGIALTRLIDFIRTLVDIKLKAKGFESYINKVNIVAHSMGGLIARQSIQGAFQDKETRVGKATAEQSINKIVTLGTPHQGISFQLLQELSWIPFLQADDEIEQFNPTKQNDSTNTVGFKQFKDHFPLDRLLTIVGTNYRT</sequence>
<name>A0AAV3X2T7_9CYAN</name>
<dbReference type="InterPro" id="IPR029058">
    <property type="entry name" value="AB_hydrolase_fold"/>
</dbReference>
<keyword evidence="3" id="KW-1185">Reference proteome</keyword>
<evidence type="ECO:0000313" key="2">
    <source>
        <dbReference type="EMBL" id="GET35496.1"/>
    </source>
</evidence>
<dbReference type="Proteomes" id="UP001050975">
    <property type="component" value="Unassembled WGS sequence"/>
</dbReference>
<dbReference type="AlphaFoldDB" id="A0AAV3X2T7"/>
<dbReference type="InterPro" id="IPR012908">
    <property type="entry name" value="PGAP1-ab_dom-like"/>
</dbReference>
<dbReference type="SUPFAM" id="SSF53474">
    <property type="entry name" value="alpha/beta-Hydrolases"/>
    <property type="match status" value="1"/>
</dbReference>
<reference evidence="2" key="1">
    <citation type="submission" date="2019-10" db="EMBL/GenBank/DDBJ databases">
        <title>Draft genome sequece of Microseira wollei NIES-4236.</title>
        <authorList>
            <person name="Yamaguchi H."/>
            <person name="Suzuki S."/>
            <person name="Kawachi M."/>
        </authorList>
    </citation>
    <scope>NUCLEOTIDE SEQUENCE</scope>
    <source>
        <strain evidence="2">NIES-4236</strain>
    </source>
</reference>
<evidence type="ECO:0000259" key="1">
    <source>
        <dbReference type="Pfam" id="PF07819"/>
    </source>
</evidence>
<dbReference type="EMBL" id="BLAY01000002">
    <property type="protein sequence ID" value="GET35496.1"/>
    <property type="molecule type" value="Genomic_DNA"/>
</dbReference>
<dbReference type="Pfam" id="PF07819">
    <property type="entry name" value="PGAP1"/>
    <property type="match status" value="1"/>
</dbReference>
<proteinExistence type="predicted"/>
<accession>A0AAV3X2T7</accession>
<protein>
    <recommendedName>
        <fullName evidence="1">GPI inositol-deacylase PGAP1-like alpha/beta domain-containing protein</fullName>
    </recommendedName>
</protein>
<dbReference type="RefSeq" id="WP_226573070.1">
    <property type="nucleotide sequence ID" value="NZ_BLAY01000002.1"/>
</dbReference>
<comment type="caution">
    <text evidence="2">The sequence shown here is derived from an EMBL/GenBank/DDBJ whole genome shotgun (WGS) entry which is preliminary data.</text>
</comment>